<reference evidence="2 3" key="1">
    <citation type="submission" date="2020-09" db="EMBL/GenBank/DDBJ databases">
        <title>Roseomonas.</title>
        <authorList>
            <person name="Zhu W."/>
        </authorList>
    </citation>
    <scope>NUCLEOTIDE SEQUENCE [LARGE SCALE GENOMIC DNA]</scope>
    <source>
        <strain evidence="2 3">573</strain>
    </source>
</reference>
<gene>
    <name evidence="2" type="ORF">IAI61_04005</name>
</gene>
<feature type="region of interest" description="Disordered" evidence="1">
    <location>
        <begin position="45"/>
        <end position="90"/>
    </location>
</feature>
<protein>
    <submittedName>
        <fullName evidence="2">Uncharacterized protein</fullName>
    </submittedName>
</protein>
<dbReference type="RefSeq" id="WP_207415622.1">
    <property type="nucleotide sequence ID" value="NZ_CP061177.1"/>
</dbReference>
<feature type="compositionally biased region" description="Low complexity" evidence="1">
    <location>
        <begin position="62"/>
        <end position="90"/>
    </location>
</feature>
<evidence type="ECO:0000313" key="3">
    <source>
        <dbReference type="Proteomes" id="UP001518989"/>
    </source>
</evidence>
<dbReference type="EMBL" id="JACTNG010000002">
    <property type="protein sequence ID" value="MBO1078182.1"/>
    <property type="molecule type" value="Genomic_DNA"/>
</dbReference>
<evidence type="ECO:0000256" key="1">
    <source>
        <dbReference type="SAM" id="MobiDB-lite"/>
    </source>
</evidence>
<dbReference type="Proteomes" id="UP001518989">
    <property type="component" value="Unassembled WGS sequence"/>
</dbReference>
<keyword evidence="3" id="KW-1185">Reference proteome</keyword>
<name>A0ABS3KMC1_9PROT</name>
<comment type="caution">
    <text evidence="2">The sequence shown here is derived from an EMBL/GenBank/DDBJ whole genome shotgun (WGS) entry which is preliminary data.</text>
</comment>
<evidence type="ECO:0000313" key="2">
    <source>
        <dbReference type="EMBL" id="MBO1078182.1"/>
    </source>
</evidence>
<proteinExistence type="predicted"/>
<accession>A0ABS3KMC1</accession>
<organism evidence="2 3">
    <name type="scientific">Roseomonas haemaphysalidis</name>
    <dbReference type="NCBI Taxonomy" id="2768162"/>
    <lineage>
        <taxon>Bacteria</taxon>
        <taxon>Pseudomonadati</taxon>
        <taxon>Pseudomonadota</taxon>
        <taxon>Alphaproteobacteria</taxon>
        <taxon>Acetobacterales</taxon>
        <taxon>Roseomonadaceae</taxon>
        <taxon>Roseomonas</taxon>
    </lineage>
</organism>
<sequence length="90" mass="9362">MRPDAAWRRWLDFALTLVGLDELAVFAKRPAAAVPAVWLEEQAAARPEQANLAPPPAPPALPARVRPAGRAPGGARPRAASSGLPSSAPP</sequence>